<sequence>MAEVIDVESIKGRFGWITIEECNVLYITRIINGEHLKFISVLMAETHLIREHLQYFNPDIYKCLSVIGHNITNTEAKLLNKINLQHCECMFGIHKFIAGKDCIVHLEDAQELKKFLAACYNKIQSNINDQTIQFGFIKIGLYFIPYYIKEDQKYLPLFYFEGSTDDLLIGAVELKNWDLAYLKFCFQVMGVYDNLYDKDYCTVVSLNDVKKYYPLETTYEEFWPKNVSTELHVINYNKDHYKPGVWIKNCAQINHPEPVNVNYVQSTSQVPQQQQQQILIIPLQESNNGQFIDLTND</sequence>
<comment type="caution">
    <text evidence="1">The sequence shown here is derived from an EMBL/GenBank/DDBJ whole genome shotgun (WGS) entry which is preliminary data.</text>
</comment>
<protein>
    <submittedName>
        <fullName evidence="1">Uncharacterized protein</fullName>
    </submittedName>
</protein>
<evidence type="ECO:0000313" key="2">
    <source>
        <dbReference type="Proteomes" id="UP000475862"/>
    </source>
</evidence>
<dbReference type="Proteomes" id="UP000475862">
    <property type="component" value="Unassembled WGS sequence"/>
</dbReference>
<organism evidence="1 2">
    <name type="scientific">Aphis glycines</name>
    <name type="common">Soybean aphid</name>
    <dbReference type="NCBI Taxonomy" id="307491"/>
    <lineage>
        <taxon>Eukaryota</taxon>
        <taxon>Metazoa</taxon>
        <taxon>Ecdysozoa</taxon>
        <taxon>Arthropoda</taxon>
        <taxon>Hexapoda</taxon>
        <taxon>Insecta</taxon>
        <taxon>Pterygota</taxon>
        <taxon>Neoptera</taxon>
        <taxon>Paraneoptera</taxon>
        <taxon>Hemiptera</taxon>
        <taxon>Sternorrhyncha</taxon>
        <taxon>Aphidomorpha</taxon>
        <taxon>Aphidoidea</taxon>
        <taxon>Aphididae</taxon>
        <taxon>Aphidini</taxon>
        <taxon>Aphis</taxon>
        <taxon>Aphis</taxon>
    </lineage>
</organism>
<reference evidence="1 2" key="1">
    <citation type="submission" date="2019-08" db="EMBL/GenBank/DDBJ databases">
        <title>The genome of the soybean aphid Biotype 1, its phylome, world population structure and adaptation to the North American continent.</title>
        <authorList>
            <person name="Giordano R."/>
            <person name="Donthu R.K."/>
            <person name="Hernandez A.G."/>
            <person name="Wright C.L."/>
            <person name="Zimin A.V."/>
        </authorList>
    </citation>
    <scope>NUCLEOTIDE SEQUENCE [LARGE SCALE GENOMIC DNA]</scope>
    <source>
        <tissue evidence="1">Whole aphids</tissue>
    </source>
</reference>
<dbReference type="OrthoDB" id="6615917at2759"/>
<keyword evidence="2" id="KW-1185">Reference proteome</keyword>
<dbReference type="AlphaFoldDB" id="A0A6G0TLK0"/>
<name>A0A6G0TLK0_APHGL</name>
<dbReference type="EMBL" id="VYZN01000030">
    <property type="protein sequence ID" value="KAE9533967.1"/>
    <property type="molecule type" value="Genomic_DNA"/>
</dbReference>
<evidence type="ECO:0000313" key="1">
    <source>
        <dbReference type="EMBL" id="KAE9533967.1"/>
    </source>
</evidence>
<gene>
    <name evidence="1" type="ORF">AGLY_008703</name>
</gene>
<accession>A0A6G0TLK0</accession>
<proteinExistence type="predicted"/>